<keyword evidence="6" id="KW-0326">Glycosidase</keyword>
<proteinExistence type="inferred from homology"/>
<dbReference type="EMBL" id="JALJOT010000010">
    <property type="protein sequence ID" value="KAK9906907.1"/>
    <property type="molecule type" value="Genomic_DNA"/>
</dbReference>
<comment type="similarity">
    <text evidence="3 6">Belongs to the glycosyl hydrolase 47 family.</text>
</comment>
<comment type="cofactor">
    <cofactor evidence="1">
        <name>Ca(2+)</name>
        <dbReference type="ChEBI" id="CHEBI:29108"/>
    </cofactor>
</comment>
<gene>
    <name evidence="7" type="ORF">WJX75_009969</name>
</gene>
<dbReference type="InterPro" id="IPR036026">
    <property type="entry name" value="Seven-hairpin_glycosidases"/>
</dbReference>
<dbReference type="InterPro" id="IPR001382">
    <property type="entry name" value="Glyco_hydro_47"/>
</dbReference>
<evidence type="ECO:0000256" key="2">
    <source>
        <dbReference type="ARBA" id="ARBA00004922"/>
    </source>
</evidence>
<name>A0ABR2YK46_9CHLO</name>
<dbReference type="InterPro" id="IPR012341">
    <property type="entry name" value="6hp_glycosidase-like_sf"/>
</dbReference>
<evidence type="ECO:0000256" key="5">
    <source>
        <dbReference type="ARBA" id="ARBA00023157"/>
    </source>
</evidence>
<organism evidence="7 8">
    <name type="scientific">Coccomyxa subellipsoidea</name>
    <dbReference type="NCBI Taxonomy" id="248742"/>
    <lineage>
        <taxon>Eukaryota</taxon>
        <taxon>Viridiplantae</taxon>
        <taxon>Chlorophyta</taxon>
        <taxon>core chlorophytes</taxon>
        <taxon>Trebouxiophyceae</taxon>
        <taxon>Trebouxiophyceae incertae sedis</taxon>
        <taxon>Coccomyxaceae</taxon>
        <taxon>Coccomyxa</taxon>
    </lineage>
</organism>
<dbReference type="Proteomes" id="UP001491310">
    <property type="component" value="Unassembled WGS sequence"/>
</dbReference>
<keyword evidence="5" id="KW-1015">Disulfide bond</keyword>
<evidence type="ECO:0000256" key="3">
    <source>
        <dbReference type="ARBA" id="ARBA00007658"/>
    </source>
</evidence>
<evidence type="ECO:0000313" key="7">
    <source>
        <dbReference type="EMBL" id="KAK9906907.1"/>
    </source>
</evidence>
<dbReference type="InterPro" id="IPR050749">
    <property type="entry name" value="Glycosyl_Hydrolase_47"/>
</dbReference>
<dbReference type="SUPFAM" id="SSF48225">
    <property type="entry name" value="Seven-hairpin glycosidases"/>
    <property type="match status" value="1"/>
</dbReference>
<keyword evidence="4 6" id="KW-0378">Hydrolase</keyword>
<dbReference type="PANTHER" id="PTHR11742:SF6">
    <property type="entry name" value="MANNOSYL-OLIGOSACCHARIDE ALPHA-1,2-MANNOSIDASE IA-RELATED"/>
    <property type="match status" value="1"/>
</dbReference>
<dbReference type="EC" id="3.2.1.-" evidence="6"/>
<evidence type="ECO:0000256" key="1">
    <source>
        <dbReference type="ARBA" id="ARBA00001913"/>
    </source>
</evidence>
<dbReference type="Gene3D" id="1.50.10.10">
    <property type="match status" value="1"/>
</dbReference>
<accession>A0ABR2YK46</accession>
<comment type="caution">
    <text evidence="7">The sequence shown here is derived from an EMBL/GenBank/DDBJ whole genome shotgun (WGS) entry which is preliminary data.</text>
</comment>
<comment type="pathway">
    <text evidence="2">Protein modification; protein glycosylation.</text>
</comment>
<dbReference type="PANTHER" id="PTHR11742">
    <property type="entry name" value="MANNOSYL-OLIGOSACCHARIDE ALPHA-1,2-MANNOSIDASE-RELATED"/>
    <property type="match status" value="1"/>
</dbReference>
<reference evidence="7 8" key="1">
    <citation type="journal article" date="2024" name="Nat. Commun.">
        <title>Phylogenomics reveals the evolutionary origins of lichenization in chlorophyte algae.</title>
        <authorList>
            <person name="Puginier C."/>
            <person name="Libourel C."/>
            <person name="Otte J."/>
            <person name="Skaloud P."/>
            <person name="Haon M."/>
            <person name="Grisel S."/>
            <person name="Petersen M."/>
            <person name="Berrin J.G."/>
            <person name="Delaux P.M."/>
            <person name="Dal Grande F."/>
            <person name="Keller J."/>
        </authorList>
    </citation>
    <scope>NUCLEOTIDE SEQUENCE [LARGE SCALE GENOMIC DNA]</scope>
    <source>
        <strain evidence="7 8">SAG 216-7</strain>
    </source>
</reference>
<evidence type="ECO:0000256" key="4">
    <source>
        <dbReference type="ARBA" id="ARBA00022801"/>
    </source>
</evidence>
<evidence type="ECO:0000256" key="6">
    <source>
        <dbReference type="RuleBase" id="RU361193"/>
    </source>
</evidence>
<protein>
    <recommendedName>
        <fullName evidence="6">alpha-1,2-Mannosidase</fullName>
        <ecNumber evidence="6">3.2.1.-</ecNumber>
    </recommendedName>
</protein>
<keyword evidence="8" id="KW-1185">Reference proteome</keyword>
<sequence>MQVIVILFIVLGGYAFFLQSKLTIEEAEQGFVRSKGFKGEAIRELATEAERAKLVALATEEELALLKRTQKLAEEVANSTDTSTPKGKQAAIVAAMRHSWAGYAKYAWGFDELMPLTQNGKNTFGGLGATIVDSLDTLWLMGLQDEFKQARDWVVNELSFNKFYEASVFETTIRVVGGILTAHELSGDDAFLRRAEELVQILMHAFDTPTGIPYGMINLQTQQGRNPTWTQKASILSEFGTEQLELIQTSLKTGNPVYAQKTQAVIKFLNDKYPDQGLLPLYIHPQTGQATTQMVSLGAMGDSYYEYLLKVWIYKGRRKEDEMYRAMWERAMDEMLRKLLFKNEESGYTYVAEFARVDVVKHKMDHLSCFIPAMLALGAHAGAVKGAKATRYLQVAEELTHTCWQMYHQMPSGLAAEYVEFGATGMVTAEKARHNLLRPEAMEAMFVLWRVTQKEMYREWAWEMFLAFERNCKMEVGYAGLKDVTVVPPPTDNTMQSFWLAETLKYLWLLFAPNDTISLDEWVLNTEAHPLRIVKKLPAFLTSNDTAQSQANLSL</sequence>
<dbReference type="Pfam" id="PF01532">
    <property type="entry name" value="Glyco_hydro_47"/>
    <property type="match status" value="1"/>
</dbReference>
<dbReference type="PRINTS" id="PR00747">
    <property type="entry name" value="GLYHDRLASE47"/>
</dbReference>
<evidence type="ECO:0000313" key="8">
    <source>
        <dbReference type="Proteomes" id="UP001491310"/>
    </source>
</evidence>